<dbReference type="EMBL" id="UGQM01000001">
    <property type="protein sequence ID" value="STZ43648.1"/>
    <property type="molecule type" value="Genomic_DNA"/>
</dbReference>
<proteinExistence type="predicted"/>
<keyword evidence="1 2" id="KW-0238">DNA-binding</keyword>
<name>A0A378SNE8_9MYCO</name>
<dbReference type="InterPro" id="IPR001647">
    <property type="entry name" value="HTH_TetR"/>
</dbReference>
<dbReference type="PROSITE" id="PS50977">
    <property type="entry name" value="HTH_TETR_2"/>
    <property type="match status" value="1"/>
</dbReference>
<protein>
    <submittedName>
        <fullName evidence="4">TetR family transcriptional regulator</fullName>
    </submittedName>
</protein>
<evidence type="ECO:0000259" key="3">
    <source>
        <dbReference type="PROSITE" id="PS50977"/>
    </source>
</evidence>
<dbReference type="InterPro" id="IPR009057">
    <property type="entry name" value="Homeodomain-like_sf"/>
</dbReference>
<feature type="domain" description="HTH tetR-type" evidence="3">
    <location>
        <begin position="12"/>
        <end position="72"/>
    </location>
</feature>
<dbReference type="AlphaFoldDB" id="A0A378SNE8"/>
<reference evidence="4 5" key="1">
    <citation type="submission" date="2018-06" db="EMBL/GenBank/DDBJ databases">
        <authorList>
            <consortium name="Pathogen Informatics"/>
            <person name="Doyle S."/>
        </authorList>
    </citation>
    <scope>NUCLEOTIDE SEQUENCE [LARGE SCALE GENOMIC DNA]</scope>
    <source>
        <strain evidence="4 5">NCTC10742</strain>
    </source>
</reference>
<dbReference type="RefSeq" id="WP_115328964.1">
    <property type="nucleotide sequence ID" value="NZ_JACKST010000149.1"/>
</dbReference>
<evidence type="ECO:0000313" key="5">
    <source>
        <dbReference type="Proteomes" id="UP000254291"/>
    </source>
</evidence>
<dbReference type="Proteomes" id="UP000254291">
    <property type="component" value="Unassembled WGS sequence"/>
</dbReference>
<sequence>MTTSPPRKRDGDQRRRELCDAGIQVLAEHGSRGLTHAQVDRCAKVPDGTASYYFRTRAALLRGVGDRVAQIDVANLRSLADRPHDPRAPFAHLAELTLMQAHGRGLMLNRARHELLLNAARDPELSGPAQGLVSEVIALTRTAIARLQPRITDPDLLDAQTSAVTTFIAGVFLRFVAGDQTFNDPGKLSRQLQAIADAAAHEFGENN</sequence>
<evidence type="ECO:0000313" key="4">
    <source>
        <dbReference type="EMBL" id="STZ43648.1"/>
    </source>
</evidence>
<accession>A0A378SNE8</accession>
<evidence type="ECO:0000256" key="1">
    <source>
        <dbReference type="ARBA" id="ARBA00023125"/>
    </source>
</evidence>
<dbReference type="GO" id="GO:0003677">
    <property type="term" value="F:DNA binding"/>
    <property type="evidence" value="ECO:0007669"/>
    <property type="project" value="UniProtKB-UniRule"/>
</dbReference>
<feature type="DNA-binding region" description="H-T-H motif" evidence="2">
    <location>
        <begin position="35"/>
        <end position="54"/>
    </location>
</feature>
<dbReference type="SUPFAM" id="SSF46689">
    <property type="entry name" value="Homeodomain-like"/>
    <property type="match status" value="1"/>
</dbReference>
<gene>
    <name evidence="4" type="ORF">NCTC10742_02878</name>
</gene>
<evidence type="ECO:0000256" key="2">
    <source>
        <dbReference type="PROSITE-ProRule" id="PRU00335"/>
    </source>
</evidence>
<organism evidence="4 5">
    <name type="scientific">Mycolicibacterium gilvum</name>
    <dbReference type="NCBI Taxonomy" id="1804"/>
    <lineage>
        <taxon>Bacteria</taxon>
        <taxon>Bacillati</taxon>
        <taxon>Actinomycetota</taxon>
        <taxon>Actinomycetes</taxon>
        <taxon>Mycobacteriales</taxon>
        <taxon>Mycobacteriaceae</taxon>
        <taxon>Mycolicibacterium</taxon>
    </lineage>
</organism>
<dbReference type="Gene3D" id="1.10.357.10">
    <property type="entry name" value="Tetracycline Repressor, domain 2"/>
    <property type="match status" value="1"/>
</dbReference>